<keyword evidence="2" id="KW-1185">Reference proteome</keyword>
<protein>
    <submittedName>
        <fullName evidence="1">Uncharacterized protein</fullName>
    </submittedName>
</protein>
<accession>A0ACC2BMS0</accession>
<evidence type="ECO:0000313" key="2">
    <source>
        <dbReference type="Proteomes" id="UP001162992"/>
    </source>
</evidence>
<sequence>MVFLRSHRSRGGVISSMSGQNGEEGSLQVGKSEFTEAGMRGACADLRMTSSENVDYVGVSISSNGQNLQKCESSVGISEPEWHEQIQFVVREADSRMISDVNSSHFKNGLAVAETPSRNASQNFLSSREGTLNGVSKFAFSDYSTHISDKLALNLMSASLYLKNDYKVNKQLSSRSTPLKRSTVSSRPQRSKTWIKASQPGNELKVTCFSSEQLSDVSEQAFISSEGQEGRIQIPRELFQEFHSDASKQNIYNVEVRERAAPKDIYNLNHKSFGAITVSVLQMVPEEEHTLKKMDAECSTTPSNFEDSRLRRSPYTLRSRNPQFASDSQCVTSEYEHSSVSRPSYVEGVGYPHSKKQRLRKSGDKAVTLEVGLRARKNRTFFPPRNIDKTKGEKLPDRAHVTCDMRQSEKDSIFYHGLSSLSELIEDIPTEQRCQNKIPAVRIVTTRSNGKRQTRLGDKVPDSLRQNICAEKWTSKSSALCLEHANESVGSIICPEYKGSDCYILERFMNQDSPVLTSKAWSKESRFRARGSRRKQKSADAATFLDTTKDFLLSRLKKQQMECFSCKGSLSSEEMVLCVHKDCQNQYHRPCAVRLRGSIWHRNGQFVCPQHVCFACNNNHKGRLWRCQRCSTAVHENCSPWPDEMFFFDDKRGWAICWQHDSNWRQEKQHRQPTNDIQEAFRRLPIPYAPEEFRITTQLRKEVMENDSEPPPYAPIRRNVFLIRKRRDDFDDGVGCTCDSNGSGCADDCECRVQSMSCSKSCKCEKICANKPFRKEKRLRVVKTDLCGWGAEACEVIKKGDFVIEYVGEVINDAMCEKRLWAMKGRSIRNFYMCEIGKDFIIDATFKGNSSRYLNHSCEPNCKLEKWRVDGETRVGIFALKNICVGEPLTYDYKYIEFGPNEKCCCGASRCRGALGEKFSSKTKLPEGMAAWGDKQRRTSGLVRDINLKQYLLRKRANLQA</sequence>
<organism evidence="1 2">
    <name type="scientific">Diphasiastrum complanatum</name>
    <name type="common">Issler's clubmoss</name>
    <name type="synonym">Lycopodium complanatum</name>
    <dbReference type="NCBI Taxonomy" id="34168"/>
    <lineage>
        <taxon>Eukaryota</taxon>
        <taxon>Viridiplantae</taxon>
        <taxon>Streptophyta</taxon>
        <taxon>Embryophyta</taxon>
        <taxon>Tracheophyta</taxon>
        <taxon>Lycopodiopsida</taxon>
        <taxon>Lycopodiales</taxon>
        <taxon>Lycopodiaceae</taxon>
        <taxon>Lycopodioideae</taxon>
        <taxon>Diphasiastrum</taxon>
    </lineage>
</organism>
<reference evidence="2" key="1">
    <citation type="journal article" date="2024" name="Proc. Natl. Acad. Sci. U.S.A.">
        <title>Extraordinary preservation of gene collinearity over three hundred million years revealed in homosporous lycophytes.</title>
        <authorList>
            <person name="Li C."/>
            <person name="Wickell D."/>
            <person name="Kuo L.Y."/>
            <person name="Chen X."/>
            <person name="Nie B."/>
            <person name="Liao X."/>
            <person name="Peng D."/>
            <person name="Ji J."/>
            <person name="Jenkins J."/>
            <person name="Williams M."/>
            <person name="Shu S."/>
            <person name="Plott C."/>
            <person name="Barry K."/>
            <person name="Rajasekar S."/>
            <person name="Grimwood J."/>
            <person name="Han X."/>
            <person name="Sun S."/>
            <person name="Hou Z."/>
            <person name="He W."/>
            <person name="Dai G."/>
            <person name="Sun C."/>
            <person name="Schmutz J."/>
            <person name="Leebens-Mack J.H."/>
            <person name="Li F.W."/>
            <person name="Wang L."/>
        </authorList>
    </citation>
    <scope>NUCLEOTIDE SEQUENCE [LARGE SCALE GENOMIC DNA]</scope>
    <source>
        <strain evidence="2">cv. PW_Plant_1</strain>
    </source>
</reference>
<gene>
    <name evidence="1" type="ORF">O6H91_14G031500</name>
</gene>
<evidence type="ECO:0000313" key="1">
    <source>
        <dbReference type="EMBL" id="KAJ7531074.1"/>
    </source>
</evidence>
<name>A0ACC2BMS0_DIPCM</name>
<proteinExistence type="predicted"/>
<comment type="caution">
    <text evidence="1">The sequence shown here is derived from an EMBL/GenBank/DDBJ whole genome shotgun (WGS) entry which is preliminary data.</text>
</comment>
<dbReference type="Proteomes" id="UP001162992">
    <property type="component" value="Chromosome 14"/>
</dbReference>
<dbReference type="EMBL" id="CM055105">
    <property type="protein sequence ID" value="KAJ7531074.1"/>
    <property type="molecule type" value="Genomic_DNA"/>
</dbReference>